<keyword evidence="1" id="KW-1133">Transmembrane helix</keyword>
<keyword evidence="1" id="KW-0812">Transmembrane</keyword>
<dbReference type="EMBL" id="HBKQ01015286">
    <property type="protein sequence ID" value="CAE2226634.1"/>
    <property type="molecule type" value="Transcribed_RNA"/>
</dbReference>
<organism evidence="2">
    <name type="scientific">Odontella aurita</name>
    <dbReference type="NCBI Taxonomy" id="265563"/>
    <lineage>
        <taxon>Eukaryota</taxon>
        <taxon>Sar</taxon>
        <taxon>Stramenopiles</taxon>
        <taxon>Ochrophyta</taxon>
        <taxon>Bacillariophyta</taxon>
        <taxon>Mediophyceae</taxon>
        <taxon>Biddulphiophycidae</taxon>
        <taxon>Eupodiscales</taxon>
        <taxon>Odontellaceae</taxon>
        <taxon>Odontella</taxon>
    </lineage>
</organism>
<accession>A0A7S4MJU5</accession>
<dbReference type="AlphaFoldDB" id="A0A7S4MJU5"/>
<evidence type="ECO:0000313" key="2">
    <source>
        <dbReference type="EMBL" id="CAE2226634.1"/>
    </source>
</evidence>
<protein>
    <submittedName>
        <fullName evidence="2">Uncharacterized protein</fullName>
    </submittedName>
</protein>
<feature type="transmembrane region" description="Helical" evidence="1">
    <location>
        <begin position="12"/>
        <end position="31"/>
    </location>
</feature>
<name>A0A7S4MJU5_9STRA</name>
<gene>
    <name evidence="2" type="ORF">OAUR00152_LOCUS10418</name>
</gene>
<keyword evidence="1" id="KW-0472">Membrane</keyword>
<reference evidence="2" key="1">
    <citation type="submission" date="2021-01" db="EMBL/GenBank/DDBJ databases">
        <authorList>
            <person name="Corre E."/>
            <person name="Pelletier E."/>
            <person name="Niang G."/>
            <person name="Scheremetjew M."/>
            <person name="Finn R."/>
            <person name="Kale V."/>
            <person name="Holt S."/>
            <person name="Cochrane G."/>
            <person name="Meng A."/>
            <person name="Brown T."/>
            <person name="Cohen L."/>
        </authorList>
    </citation>
    <scope>NUCLEOTIDE SEQUENCE</scope>
    <source>
        <strain evidence="2">Isolate 1302-5</strain>
    </source>
</reference>
<sequence>MPRASFEIMPWIIRIAFLIAANLFCLGLGLWRPFELGALSAGGSDYVESAQFFPPPPGKPGEFSLIYPDARSRFPLPDWLDSFLDSQPSWNHTTMLSDPDRKFLVMTCHKFGGTHLESCGGFSDRMALLPFYLWLAHRSGRMLLIKYSNPFPLENFFVPPPQSGFDWTVPPGYLVKEFEAYANRNRGQYRFGRRAQWDRLLFEEPYLSQRTIIVNNNLAIPMMGVRMRGTTGLMRELAFPGIFRRMFHPSPSLAKTITAIAERNGLAPGNYAAAHFRAKFPAGLNGAIQLRNPHGDKQGGGIKMTDMTTRRSIHNMTDNAVGCVLSVMPEARAVYFASDSSEPIEYLMTDSPWRTHFVENEMKQQEHSTVSSAAADSPDFPLVVTRPNSTIEPMHIDRGQGGKVHRDDGTFDSDKDAVAATFIDLWIMAHARCTAQGVGGFAHFSSELTGNHYSCRVRHRNYTQFNTCYRSVPRDENRW</sequence>
<evidence type="ECO:0000256" key="1">
    <source>
        <dbReference type="SAM" id="Phobius"/>
    </source>
</evidence>
<proteinExistence type="predicted"/>